<dbReference type="Proteomes" id="UP000004095">
    <property type="component" value="Unassembled WGS sequence"/>
</dbReference>
<protein>
    <submittedName>
        <fullName evidence="3">Leucine-rich repeat containing protein</fullName>
    </submittedName>
</protein>
<keyword evidence="4" id="KW-1185">Reference proteome</keyword>
<dbReference type="SUPFAM" id="SSF52075">
    <property type="entry name" value="Outer arm dynein light chain 1"/>
    <property type="match status" value="1"/>
</dbReference>
<comment type="caution">
    <text evidence="3">The sequence shown here is derived from an EMBL/GenBank/DDBJ whole genome shotgun (WGS) entry which is preliminary data.</text>
</comment>
<dbReference type="SMART" id="SM00369">
    <property type="entry name" value="LRR_TYP"/>
    <property type="match status" value="3"/>
</dbReference>
<name>A1ZYW2_MICM2</name>
<dbReference type="Gene3D" id="3.80.10.10">
    <property type="entry name" value="Ribonuclease Inhibitor"/>
    <property type="match status" value="1"/>
</dbReference>
<dbReference type="AlphaFoldDB" id="A1ZYW2"/>
<sequence length="209" mass="23772">MKDNTLEDVSHIKQLLFSDTPELAFKMLTNWNKDTVNQHFAMECSMFPLLCLQHLPFLLDGYDKLNFEGKQLSTLPPQIGEVKHLRTLILSNNSLSVLPDKLGCLKTLVNLDLGTNLLKKFPGVLGQLTNLYTLRLEGNEISSLPPIIGSLARLISLNLNDNKITSFPEEFKQLTHLKQLEIINNPLPKSEIEKVQEWLPDCEVSYLKF</sequence>
<dbReference type="InterPro" id="IPR001611">
    <property type="entry name" value="Leu-rich_rpt"/>
</dbReference>
<dbReference type="RefSeq" id="WP_002704825.1">
    <property type="nucleotide sequence ID" value="NZ_AAWS01000069.1"/>
</dbReference>
<evidence type="ECO:0000256" key="1">
    <source>
        <dbReference type="ARBA" id="ARBA00022614"/>
    </source>
</evidence>
<dbReference type="InterPro" id="IPR050216">
    <property type="entry name" value="LRR_domain-containing"/>
</dbReference>
<keyword evidence="1" id="KW-0433">Leucine-rich repeat</keyword>
<accession>A1ZYW2</accession>
<dbReference type="PANTHER" id="PTHR48051">
    <property type="match status" value="1"/>
</dbReference>
<evidence type="ECO:0000313" key="4">
    <source>
        <dbReference type="Proteomes" id="UP000004095"/>
    </source>
</evidence>
<gene>
    <name evidence="3" type="ORF">M23134_06313</name>
</gene>
<dbReference type="Pfam" id="PF00560">
    <property type="entry name" value="LRR_1"/>
    <property type="match status" value="1"/>
</dbReference>
<dbReference type="PROSITE" id="PS51450">
    <property type="entry name" value="LRR"/>
    <property type="match status" value="3"/>
</dbReference>
<evidence type="ECO:0000313" key="3">
    <source>
        <dbReference type="EMBL" id="EAY24459.1"/>
    </source>
</evidence>
<dbReference type="SMART" id="SM00364">
    <property type="entry name" value="LRR_BAC"/>
    <property type="match status" value="3"/>
</dbReference>
<dbReference type="EMBL" id="AAWS01000069">
    <property type="protein sequence ID" value="EAY24459.1"/>
    <property type="molecule type" value="Genomic_DNA"/>
</dbReference>
<feature type="non-terminal residue" evidence="3">
    <location>
        <position position="209"/>
    </location>
</feature>
<dbReference type="GO" id="GO:0005737">
    <property type="term" value="C:cytoplasm"/>
    <property type="evidence" value="ECO:0007669"/>
    <property type="project" value="TreeGrafter"/>
</dbReference>
<dbReference type="Pfam" id="PF13855">
    <property type="entry name" value="LRR_8"/>
    <property type="match status" value="1"/>
</dbReference>
<reference evidence="3 4" key="1">
    <citation type="submission" date="2007-01" db="EMBL/GenBank/DDBJ databases">
        <authorList>
            <person name="Haygood M."/>
            <person name="Podell S."/>
            <person name="Anderson C."/>
            <person name="Hopkinson B."/>
            <person name="Roe K."/>
            <person name="Barbeau K."/>
            <person name="Gaasterland T."/>
            <person name="Ferriera S."/>
            <person name="Johnson J."/>
            <person name="Kravitz S."/>
            <person name="Beeson K."/>
            <person name="Sutton G."/>
            <person name="Rogers Y.-H."/>
            <person name="Friedman R."/>
            <person name="Frazier M."/>
            <person name="Venter J.C."/>
        </authorList>
    </citation>
    <scope>NUCLEOTIDE SEQUENCE [LARGE SCALE GENOMIC DNA]</scope>
    <source>
        <strain evidence="3 4">ATCC 23134</strain>
    </source>
</reference>
<keyword evidence="2" id="KW-0677">Repeat</keyword>
<organism evidence="3 4">
    <name type="scientific">Microscilla marina ATCC 23134</name>
    <dbReference type="NCBI Taxonomy" id="313606"/>
    <lineage>
        <taxon>Bacteria</taxon>
        <taxon>Pseudomonadati</taxon>
        <taxon>Bacteroidota</taxon>
        <taxon>Cytophagia</taxon>
        <taxon>Cytophagales</taxon>
        <taxon>Microscillaceae</taxon>
        <taxon>Microscilla</taxon>
    </lineage>
</organism>
<dbReference type="PANTHER" id="PTHR48051:SF1">
    <property type="entry name" value="RAS SUPPRESSOR PROTEIN 1"/>
    <property type="match status" value="1"/>
</dbReference>
<proteinExistence type="predicted"/>
<dbReference type="InterPro" id="IPR032675">
    <property type="entry name" value="LRR_dom_sf"/>
</dbReference>
<dbReference type="eggNOG" id="COG4886">
    <property type="taxonomic scope" value="Bacteria"/>
</dbReference>
<dbReference type="InterPro" id="IPR003591">
    <property type="entry name" value="Leu-rich_rpt_typical-subtyp"/>
</dbReference>
<evidence type="ECO:0000256" key="2">
    <source>
        <dbReference type="ARBA" id="ARBA00022737"/>
    </source>
</evidence>